<protein>
    <submittedName>
        <fullName evidence="2">Uncharacterized protein</fullName>
    </submittedName>
</protein>
<accession>A0A4Z1GGP7</accession>
<dbReference type="Proteomes" id="UP000297814">
    <property type="component" value="Unassembled WGS sequence"/>
</dbReference>
<organism evidence="2 3">
    <name type="scientific">Botrytis hyacinthi</name>
    <dbReference type="NCBI Taxonomy" id="278943"/>
    <lineage>
        <taxon>Eukaryota</taxon>
        <taxon>Fungi</taxon>
        <taxon>Dikarya</taxon>
        <taxon>Ascomycota</taxon>
        <taxon>Pezizomycotina</taxon>
        <taxon>Leotiomycetes</taxon>
        <taxon>Helotiales</taxon>
        <taxon>Sclerotiniaceae</taxon>
        <taxon>Botrytis</taxon>
    </lineage>
</organism>
<reference evidence="2 3" key="1">
    <citation type="submission" date="2017-12" db="EMBL/GenBank/DDBJ databases">
        <title>Comparative genomics of Botrytis spp.</title>
        <authorList>
            <person name="Valero-Jimenez C.A."/>
            <person name="Tapia P."/>
            <person name="Veloso J."/>
            <person name="Silva-Moreno E."/>
            <person name="Staats M."/>
            <person name="Valdes J.H."/>
            <person name="Van Kan J.A.L."/>
        </authorList>
    </citation>
    <scope>NUCLEOTIDE SEQUENCE [LARGE SCALE GENOMIC DNA]</scope>
    <source>
        <strain evidence="2 3">Bh0001</strain>
    </source>
</reference>
<evidence type="ECO:0000256" key="1">
    <source>
        <dbReference type="SAM" id="Coils"/>
    </source>
</evidence>
<comment type="caution">
    <text evidence="2">The sequence shown here is derived from an EMBL/GenBank/DDBJ whole genome shotgun (WGS) entry which is preliminary data.</text>
</comment>
<keyword evidence="3" id="KW-1185">Reference proteome</keyword>
<sequence>MPEKESKALPKMNISSAWTLLQKVSTLVNNLSKSQEEAQLSRNTDSQAVDKLKNKVKSLENELKGTDQAARERDLSFEVTSTGPHMRVVKTGVLETERITTTSER</sequence>
<feature type="coiled-coil region" evidence="1">
    <location>
        <begin position="42"/>
        <end position="69"/>
    </location>
</feature>
<proteinExistence type="predicted"/>
<name>A0A4Z1GGP7_9HELO</name>
<gene>
    <name evidence="2" type="ORF">BHYA_0190g00200</name>
</gene>
<evidence type="ECO:0000313" key="3">
    <source>
        <dbReference type="Proteomes" id="UP000297814"/>
    </source>
</evidence>
<evidence type="ECO:0000313" key="2">
    <source>
        <dbReference type="EMBL" id="TGO34602.1"/>
    </source>
</evidence>
<dbReference type="EMBL" id="PQXK01000190">
    <property type="protein sequence ID" value="TGO34602.1"/>
    <property type="molecule type" value="Genomic_DNA"/>
</dbReference>
<dbReference type="AlphaFoldDB" id="A0A4Z1GGP7"/>
<keyword evidence="1" id="KW-0175">Coiled coil</keyword>